<organism evidence="1 2">
    <name type="scientific">Paenibacillus gyeongsangnamensis</name>
    <dbReference type="NCBI Taxonomy" id="3388067"/>
    <lineage>
        <taxon>Bacteria</taxon>
        <taxon>Bacillati</taxon>
        <taxon>Bacillota</taxon>
        <taxon>Bacilli</taxon>
        <taxon>Bacillales</taxon>
        <taxon>Paenibacillaceae</taxon>
        <taxon>Paenibacillus</taxon>
    </lineage>
</organism>
<accession>A0ABT4QKU3</accession>
<protein>
    <recommendedName>
        <fullName evidence="3">Thiaminase-2/PQQC domain-containing protein</fullName>
    </recommendedName>
</protein>
<dbReference type="EMBL" id="JAQAGZ010000039">
    <property type="protein sequence ID" value="MCZ8517481.1"/>
    <property type="molecule type" value="Genomic_DNA"/>
</dbReference>
<evidence type="ECO:0000313" key="1">
    <source>
        <dbReference type="EMBL" id="MCZ8517481.1"/>
    </source>
</evidence>
<comment type="caution">
    <text evidence="1">The sequence shown here is derived from an EMBL/GenBank/DDBJ whole genome shotgun (WGS) entry which is preliminary data.</text>
</comment>
<reference evidence="1 2" key="1">
    <citation type="submission" date="2022-12" db="EMBL/GenBank/DDBJ databases">
        <title>Draft genome sequence of Paenibacillus sp. dW9.</title>
        <authorList>
            <person name="Choi E.-W."/>
            <person name="Kim D.-U."/>
        </authorList>
    </citation>
    <scope>NUCLEOTIDE SEQUENCE [LARGE SCALE GENOMIC DNA]</scope>
    <source>
        <strain evidence="2">dW9</strain>
    </source>
</reference>
<evidence type="ECO:0008006" key="3">
    <source>
        <dbReference type="Google" id="ProtNLM"/>
    </source>
</evidence>
<dbReference type="RefSeq" id="WP_269886007.1">
    <property type="nucleotide sequence ID" value="NZ_JAQAGZ010000039.1"/>
</dbReference>
<dbReference type="Proteomes" id="UP001527882">
    <property type="component" value="Unassembled WGS sequence"/>
</dbReference>
<sequence>MTWTYAFEKHWLYYMLWGRLLYDPATPDQVFEQALAERYGEQAGLHLLRAYATVSSMPITLGAFFAFTWDFTLYAEGFLATNRAEYNSGKAFISLQDLLEGRTFDPAYLSLRDYAESVVNRWSTEGRITPLQLADRLEADAQQGLQSLSAITESTPALASEMLDAEAWARLSLYFAAKLRAGVNFALYERTGEEEKHCEALQWLEAPHAAKHWEDLIEATQSRYKPQPLMHLGETLFSWALFRPQIEVDIAFVRGAAASCSAAEQQALS</sequence>
<evidence type="ECO:0000313" key="2">
    <source>
        <dbReference type="Proteomes" id="UP001527882"/>
    </source>
</evidence>
<gene>
    <name evidence="1" type="ORF">O9H85_35115</name>
</gene>
<proteinExistence type="predicted"/>
<keyword evidence="2" id="KW-1185">Reference proteome</keyword>
<name>A0ABT4QKU3_9BACL</name>